<feature type="signal peptide" evidence="8">
    <location>
        <begin position="1"/>
        <end position="38"/>
    </location>
</feature>
<keyword evidence="3" id="KW-0255">Endonuclease</keyword>
<keyword evidence="2" id="KW-0479">Metal-binding</keyword>
<feature type="compositionally biased region" description="Pro residues" evidence="7">
    <location>
        <begin position="364"/>
        <end position="386"/>
    </location>
</feature>
<dbReference type="SUPFAM" id="SSF48537">
    <property type="entry name" value="Phospholipase C/P1 nuclease"/>
    <property type="match status" value="1"/>
</dbReference>
<keyword evidence="1" id="KW-0540">Nuclease</keyword>
<evidence type="ECO:0000256" key="2">
    <source>
        <dbReference type="ARBA" id="ARBA00022723"/>
    </source>
</evidence>
<evidence type="ECO:0000256" key="6">
    <source>
        <dbReference type="ARBA" id="ARBA00023180"/>
    </source>
</evidence>
<keyword evidence="6" id="KW-0325">Glycoprotein</keyword>
<dbReference type="CDD" id="cd10981">
    <property type="entry name" value="ZnPC_S1P1"/>
    <property type="match status" value="1"/>
</dbReference>
<evidence type="ECO:0000256" key="4">
    <source>
        <dbReference type="ARBA" id="ARBA00022801"/>
    </source>
</evidence>
<feature type="compositionally biased region" description="Low complexity" evidence="7">
    <location>
        <begin position="387"/>
        <end position="401"/>
    </location>
</feature>
<gene>
    <name evidence="9" type="ORF">GCM10023172_33010</name>
</gene>
<evidence type="ECO:0000256" key="3">
    <source>
        <dbReference type="ARBA" id="ARBA00022759"/>
    </source>
</evidence>
<dbReference type="Proteomes" id="UP001501243">
    <property type="component" value="Unassembled WGS sequence"/>
</dbReference>
<evidence type="ECO:0000256" key="1">
    <source>
        <dbReference type="ARBA" id="ARBA00022722"/>
    </source>
</evidence>
<dbReference type="Gene3D" id="1.10.575.10">
    <property type="entry name" value="P1 Nuclease"/>
    <property type="match status" value="1"/>
</dbReference>
<comment type="caution">
    <text evidence="9">The sequence shown here is derived from an EMBL/GenBank/DDBJ whole genome shotgun (WGS) entry which is preliminary data.</text>
</comment>
<reference evidence="10" key="1">
    <citation type="journal article" date="2019" name="Int. J. Syst. Evol. Microbiol.">
        <title>The Global Catalogue of Microorganisms (GCM) 10K type strain sequencing project: providing services to taxonomists for standard genome sequencing and annotation.</title>
        <authorList>
            <consortium name="The Broad Institute Genomics Platform"/>
            <consortium name="The Broad Institute Genome Sequencing Center for Infectious Disease"/>
            <person name="Wu L."/>
            <person name="Ma J."/>
        </authorList>
    </citation>
    <scope>NUCLEOTIDE SEQUENCE [LARGE SCALE GENOMIC DNA]</scope>
    <source>
        <strain evidence="10">JCM 17841</strain>
    </source>
</reference>
<evidence type="ECO:0000313" key="10">
    <source>
        <dbReference type="Proteomes" id="UP001501243"/>
    </source>
</evidence>
<name>A0ABP8QKT9_9BACT</name>
<evidence type="ECO:0000313" key="9">
    <source>
        <dbReference type="EMBL" id="GAA4505326.1"/>
    </source>
</evidence>
<keyword evidence="10" id="KW-1185">Reference proteome</keyword>
<feature type="region of interest" description="Disordered" evidence="7">
    <location>
        <begin position="346"/>
        <end position="412"/>
    </location>
</feature>
<keyword evidence="4" id="KW-0378">Hydrolase</keyword>
<protein>
    <recommendedName>
        <fullName evidence="11">S1/P1 Nuclease</fullName>
    </recommendedName>
</protein>
<feature type="chain" id="PRO_5046848183" description="S1/P1 Nuclease" evidence="8">
    <location>
        <begin position="39"/>
        <end position="412"/>
    </location>
</feature>
<dbReference type="Pfam" id="PF02265">
    <property type="entry name" value="S1-P1_nuclease"/>
    <property type="match status" value="1"/>
</dbReference>
<dbReference type="EMBL" id="BAABGQ010000008">
    <property type="protein sequence ID" value="GAA4505326.1"/>
    <property type="molecule type" value="Genomic_DNA"/>
</dbReference>
<dbReference type="InterPro" id="IPR003154">
    <property type="entry name" value="S1/P1nuclease"/>
</dbReference>
<proteinExistence type="predicted"/>
<sequence length="412" mass="45405">MGIRLSNVLLPFIEMKKLLMSLGLAATLLGPAAPAAHAWGFVGHRTITQVAVYELPAAMQAFYFRHMAALVRLSTAPDERRGQDPTEGPKHFIDMDHYSEDNPFAKVPHNYEEAVEKFSADTLKKYGTVPWTVMDTKARLVEAFRQRDTTGIIKYSAELSHYTADAFVPLHTTVNYDGQLSGQTGLHALWESQLPERFLKDYKLDGEEGKLLKDPLAAMWGVIQASYGFLTATYDLEAKTAKRFTPQTKYTFSHRFGRTQRRYSDAFADAYEKEVGGMVAFRLKGASPMVASMWLTAWQEAGRPDLNTLMASPKLGKEEKERLTTQLKAWKANTLAQDNLLLAQQKEQKAAAPDEIKAADGEAAPPPPPEPVAAPTPAASPAPAPAAAPKVKVKTKGPAGTDKQKTKPAFSW</sequence>
<evidence type="ECO:0000256" key="8">
    <source>
        <dbReference type="SAM" id="SignalP"/>
    </source>
</evidence>
<organism evidence="9 10">
    <name type="scientific">Hymenobacter ginsengisoli</name>
    <dbReference type="NCBI Taxonomy" id="1051626"/>
    <lineage>
        <taxon>Bacteria</taxon>
        <taxon>Pseudomonadati</taxon>
        <taxon>Bacteroidota</taxon>
        <taxon>Cytophagia</taxon>
        <taxon>Cytophagales</taxon>
        <taxon>Hymenobacteraceae</taxon>
        <taxon>Hymenobacter</taxon>
    </lineage>
</organism>
<evidence type="ECO:0000256" key="5">
    <source>
        <dbReference type="ARBA" id="ARBA00023157"/>
    </source>
</evidence>
<keyword evidence="5" id="KW-1015">Disulfide bond</keyword>
<evidence type="ECO:0000256" key="7">
    <source>
        <dbReference type="SAM" id="MobiDB-lite"/>
    </source>
</evidence>
<evidence type="ECO:0008006" key="11">
    <source>
        <dbReference type="Google" id="ProtNLM"/>
    </source>
</evidence>
<dbReference type="InterPro" id="IPR008947">
    <property type="entry name" value="PLipase_C/P1_nuclease_dom_sf"/>
</dbReference>
<accession>A0ABP8QKT9</accession>
<keyword evidence="8" id="KW-0732">Signal</keyword>
<feature type="compositionally biased region" description="Basic and acidic residues" evidence="7">
    <location>
        <begin position="346"/>
        <end position="360"/>
    </location>
</feature>